<dbReference type="CDD" id="cd11040">
    <property type="entry name" value="CYP7_CYP8-like"/>
    <property type="match status" value="1"/>
</dbReference>
<dbReference type="SUPFAM" id="SSF48264">
    <property type="entry name" value="Cytochrome P450"/>
    <property type="match status" value="1"/>
</dbReference>
<dbReference type="EMBL" id="QGML01000305">
    <property type="protein sequence ID" value="TVY92500.1"/>
    <property type="molecule type" value="Genomic_DNA"/>
</dbReference>
<dbReference type="GO" id="GO:0005506">
    <property type="term" value="F:iron ion binding"/>
    <property type="evidence" value="ECO:0007669"/>
    <property type="project" value="InterPro"/>
</dbReference>
<keyword evidence="4 5" id="KW-0408">Iron</keyword>
<organism evidence="6 7">
    <name type="scientific">Lachnellula willkommii</name>
    <dbReference type="NCBI Taxonomy" id="215461"/>
    <lineage>
        <taxon>Eukaryota</taxon>
        <taxon>Fungi</taxon>
        <taxon>Dikarya</taxon>
        <taxon>Ascomycota</taxon>
        <taxon>Pezizomycotina</taxon>
        <taxon>Leotiomycetes</taxon>
        <taxon>Helotiales</taxon>
        <taxon>Lachnaceae</taxon>
        <taxon>Lachnellula</taxon>
    </lineage>
</organism>
<dbReference type="Proteomes" id="UP000315522">
    <property type="component" value="Unassembled WGS sequence"/>
</dbReference>
<keyword evidence="3 5" id="KW-0479">Metal-binding</keyword>
<evidence type="ECO:0000313" key="7">
    <source>
        <dbReference type="Proteomes" id="UP000315522"/>
    </source>
</evidence>
<keyword evidence="5" id="KW-0349">Heme</keyword>
<protein>
    <submittedName>
        <fullName evidence="6">7-alpha-hydroxycholest-4-en-3-one 12-alpha-hydroxylase</fullName>
    </submittedName>
</protein>
<name>A0A559MHQ9_9HELO</name>
<proteinExistence type="inferred from homology"/>
<accession>A0A559MHQ9</accession>
<dbReference type="GO" id="GO:0004497">
    <property type="term" value="F:monooxygenase activity"/>
    <property type="evidence" value="ECO:0007669"/>
    <property type="project" value="InterPro"/>
</dbReference>
<evidence type="ECO:0000313" key="6">
    <source>
        <dbReference type="EMBL" id="TVY92500.1"/>
    </source>
</evidence>
<dbReference type="GO" id="GO:0016705">
    <property type="term" value="F:oxidoreductase activity, acting on paired donors, with incorporation or reduction of molecular oxygen"/>
    <property type="evidence" value="ECO:0007669"/>
    <property type="project" value="InterPro"/>
</dbReference>
<dbReference type="Gene3D" id="1.10.630.10">
    <property type="entry name" value="Cytochrome P450"/>
    <property type="match status" value="1"/>
</dbReference>
<evidence type="ECO:0000256" key="1">
    <source>
        <dbReference type="ARBA" id="ARBA00001971"/>
    </source>
</evidence>
<evidence type="ECO:0000256" key="4">
    <source>
        <dbReference type="ARBA" id="ARBA00023004"/>
    </source>
</evidence>
<evidence type="ECO:0000256" key="2">
    <source>
        <dbReference type="ARBA" id="ARBA00010617"/>
    </source>
</evidence>
<feature type="binding site" description="axial binding residue" evidence="5">
    <location>
        <position position="622"/>
    </location>
    <ligand>
        <name>heme</name>
        <dbReference type="ChEBI" id="CHEBI:30413"/>
    </ligand>
    <ligandPart>
        <name>Fe</name>
        <dbReference type="ChEBI" id="CHEBI:18248"/>
    </ligandPart>
</feature>
<dbReference type="InterPro" id="IPR036396">
    <property type="entry name" value="Cyt_P450_sf"/>
</dbReference>
<evidence type="ECO:0000256" key="3">
    <source>
        <dbReference type="ARBA" id="ARBA00022723"/>
    </source>
</evidence>
<comment type="cofactor">
    <cofactor evidence="1 5">
        <name>heme</name>
        <dbReference type="ChEBI" id="CHEBI:30413"/>
    </cofactor>
</comment>
<comment type="caution">
    <text evidence="6">The sequence shown here is derived from an EMBL/GenBank/DDBJ whole genome shotgun (WGS) entry which is preliminary data.</text>
</comment>
<dbReference type="Pfam" id="PF00067">
    <property type="entry name" value="p450"/>
    <property type="match status" value="1"/>
</dbReference>
<dbReference type="PANTHER" id="PTHR47582">
    <property type="entry name" value="P450, PUTATIVE (EUROFUNG)-RELATED"/>
    <property type="match status" value="1"/>
</dbReference>
<dbReference type="InterPro" id="IPR053007">
    <property type="entry name" value="CYP450_monoxygenase_sec-met"/>
</dbReference>
<keyword evidence="7" id="KW-1185">Reference proteome</keyword>
<dbReference type="PANTHER" id="PTHR47582:SF1">
    <property type="entry name" value="P450, PUTATIVE (EUROFUNG)-RELATED"/>
    <property type="match status" value="1"/>
</dbReference>
<dbReference type="GO" id="GO:0020037">
    <property type="term" value="F:heme binding"/>
    <property type="evidence" value="ECO:0007669"/>
    <property type="project" value="InterPro"/>
</dbReference>
<gene>
    <name evidence="6" type="primary">CYP8B1_1</name>
    <name evidence="6" type="ORF">LAWI1_G002219</name>
</gene>
<reference evidence="6 7" key="1">
    <citation type="submission" date="2018-05" db="EMBL/GenBank/DDBJ databases">
        <title>Genome sequencing and assembly of the regulated plant pathogen Lachnellula willkommii and related sister species for the development of diagnostic species identification markers.</title>
        <authorList>
            <person name="Giroux E."/>
            <person name="Bilodeau G."/>
        </authorList>
    </citation>
    <scope>NUCLEOTIDE SEQUENCE [LARGE SCALE GENOMIC DNA]</scope>
    <source>
        <strain evidence="6 7">CBS 172.35</strain>
    </source>
</reference>
<evidence type="ECO:0000256" key="5">
    <source>
        <dbReference type="PIRSR" id="PIRSR602403-1"/>
    </source>
</evidence>
<dbReference type="AlphaFoldDB" id="A0A559MHQ9"/>
<dbReference type="InterPro" id="IPR002403">
    <property type="entry name" value="Cyt_P450_E_grp-IV"/>
</dbReference>
<dbReference type="InterPro" id="IPR001128">
    <property type="entry name" value="Cyt_P450"/>
</dbReference>
<comment type="similarity">
    <text evidence="2">Belongs to the cytochrome P450 family.</text>
</comment>
<sequence>MFEDSRNASPLLNQLLSSLSEVLRKHKVELPTISTLAINNAAGSSNGMALDAFDNPSDEDAMQPMATQRGLDMQDPEFALDTPFDEVWQIAGKTSYWVSFSFLKYLWIILDSEYRIIRALEYHEKTSNIKIVSPEYNDLKTVNSHYNDSNKIPATGSQQKVLLEAEPHTMYLPTSAQSLIGLLTKSIYPALVVFVVALASLTVLRFLGAEDVDPEEPPVVRPSIPFFGHMIGLLRHHNNYFTLLRERYAGPIYTVKLFSSRIYIIQSPELAQAAFRQSKTIDFETIKAYASCKAVAFAQHATDIVNFQPPKGEGSYMSDLHQEMYGSLAQGPNLLETNARVLNYLARSLNAIQITPEEYRLFRWLRDEYTLASAATLYGLPNPLSEDPSLIESVWDFEKDLGVLVLDFFPKITAPKGYAARTVVTPAFEKYYDAGLDKNANHLVQRRAWAARQWGLTTKEIAQAEITIIMAAGTNTVPNVFYMICHVFSQADLVIALRQEISKITSRKTRDGIETMTLNISMLQSHCPLLTACFNETLRLNKTGASVRTILEDVMLDDRYLLKKGAFVQIPTGVLQSDLNIWGPDAKLFNPHRFLTQNSLPKDVKKAQNQAYMPFGGGKNLCPGRHLAFTEITAFVAMLVLGFELSLSDGAKLQVPKGEFQRLGVASISPDKDLEVSIKRREQFEGVTWEFDTNTIRE</sequence>
<dbReference type="PRINTS" id="PR00465">
    <property type="entry name" value="EP450IV"/>
</dbReference>